<gene>
    <name evidence="3" type="primary">xcpT_37</name>
    <name evidence="3" type="ORF">Pan161_46760</name>
</gene>
<keyword evidence="1" id="KW-1133">Transmembrane helix</keyword>
<dbReference type="Gene3D" id="3.30.700.10">
    <property type="entry name" value="Glycoprotein, Type 4 Pilin"/>
    <property type="match status" value="1"/>
</dbReference>
<name>A0A517VJ19_9PLAN</name>
<dbReference type="Pfam" id="PF07596">
    <property type="entry name" value="SBP_bac_10"/>
    <property type="match status" value="1"/>
</dbReference>
<dbReference type="Proteomes" id="UP000316855">
    <property type="component" value="Chromosome"/>
</dbReference>
<dbReference type="InterPro" id="IPR027558">
    <property type="entry name" value="Pre_pil_HX9DG_C"/>
</dbReference>
<sequence>MIYQDKTRKGFTLIELLVVIAIIAILIALLLPAVQQAREAARRSDCRNKMKQLGLALHNYLETHSVLPPSAVAKGLCSTGVAASNTLNGNGLVLLLPYLDQSALYNQLNFSLAFDDYGAGSAPLPSGGATSNADLVNRRMTIFNCPSDPGPQGIPSSSSYMLPGGSNEHRTNYDFIVYRLTYNNCHGWTSRAASQRTMFEDGSKCRPRDVTDGMSNTAMMAETRQACCGNGANANWGGRGYTQIGLSLSGVTPNRTTRNSSSYPGGVKDFAPWLGDWNTTGSLHVGGLHVLLGDGAVRFMGDNTDYSIRLNLDRIADGNVIGEW</sequence>
<dbReference type="PROSITE" id="PS00409">
    <property type="entry name" value="PROKAR_NTER_METHYL"/>
    <property type="match status" value="1"/>
</dbReference>
<proteinExistence type="predicted"/>
<dbReference type="NCBIfam" id="TIGR02532">
    <property type="entry name" value="IV_pilin_GFxxxE"/>
    <property type="match status" value="1"/>
</dbReference>
<dbReference type="RefSeq" id="WP_145231020.1">
    <property type="nucleotide sequence ID" value="NZ_CP036343.1"/>
</dbReference>
<dbReference type="PANTHER" id="PTHR30093">
    <property type="entry name" value="GENERAL SECRETION PATHWAY PROTEIN G"/>
    <property type="match status" value="1"/>
</dbReference>
<dbReference type="KEGG" id="gax:Pan161_46760"/>
<dbReference type="OrthoDB" id="268386at2"/>
<organism evidence="3 4">
    <name type="scientific">Gimesia algae</name>
    <dbReference type="NCBI Taxonomy" id="2527971"/>
    <lineage>
        <taxon>Bacteria</taxon>
        <taxon>Pseudomonadati</taxon>
        <taxon>Planctomycetota</taxon>
        <taxon>Planctomycetia</taxon>
        <taxon>Planctomycetales</taxon>
        <taxon>Planctomycetaceae</taxon>
        <taxon>Gimesia</taxon>
    </lineage>
</organism>
<dbReference type="PANTHER" id="PTHR30093:SF2">
    <property type="entry name" value="TYPE II SECRETION SYSTEM PROTEIN H"/>
    <property type="match status" value="1"/>
</dbReference>
<dbReference type="Pfam" id="PF07963">
    <property type="entry name" value="N_methyl"/>
    <property type="match status" value="1"/>
</dbReference>
<evidence type="ECO:0000313" key="3">
    <source>
        <dbReference type="EMBL" id="QDT93004.1"/>
    </source>
</evidence>
<dbReference type="AlphaFoldDB" id="A0A517VJ19"/>
<keyword evidence="4" id="KW-1185">Reference proteome</keyword>
<protein>
    <submittedName>
        <fullName evidence="3">Type II secretion system protein G</fullName>
    </submittedName>
</protein>
<feature type="domain" description="DUF1559" evidence="2">
    <location>
        <begin position="35"/>
        <end position="305"/>
    </location>
</feature>
<dbReference type="EMBL" id="CP036343">
    <property type="protein sequence ID" value="QDT93004.1"/>
    <property type="molecule type" value="Genomic_DNA"/>
</dbReference>
<dbReference type="InterPro" id="IPR045584">
    <property type="entry name" value="Pilin-like"/>
</dbReference>
<dbReference type="SUPFAM" id="SSF54523">
    <property type="entry name" value="Pili subunits"/>
    <property type="match status" value="1"/>
</dbReference>
<accession>A0A517VJ19</accession>
<evidence type="ECO:0000259" key="2">
    <source>
        <dbReference type="Pfam" id="PF07596"/>
    </source>
</evidence>
<dbReference type="InterPro" id="IPR011453">
    <property type="entry name" value="DUF1559"/>
</dbReference>
<keyword evidence="1" id="KW-0472">Membrane</keyword>
<dbReference type="NCBIfam" id="TIGR04294">
    <property type="entry name" value="pre_pil_HX9DG"/>
    <property type="match status" value="1"/>
</dbReference>
<evidence type="ECO:0000256" key="1">
    <source>
        <dbReference type="SAM" id="Phobius"/>
    </source>
</evidence>
<evidence type="ECO:0000313" key="4">
    <source>
        <dbReference type="Proteomes" id="UP000316855"/>
    </source>
</evidence>
<keyword evidence="1" id="KW-0812">Transmembrane</keyword>
<reference evidence="3 4" key="1">
    <citation type="submission" date="2019-02" db="EMBL/GenBank/DDBJ databases">
        <title>Deep-cultivation of Planctomycetes and their phenomic and genomic characterization uncovers novel biology.</title>
        <authorList>
            <person name="Wiegand S."/>
            <person name="Jogler M."/>
            <person name="Boedeker C."/>
            <person name="Pinto D."/>
            <person name="Vollmers J."/>
            <person name="Rivas-Marin E."/>
            <person name="Kohn T."/>
            <person name="Peeters S.H."/>
            <person name="Heuer A."/>
            <person name="Rast P."/>
            <person name="Oberbeckmann S."/>
            <person name="Bunk B."/>
            <person name="Jeske O."/>
            <person name="Meyerdierks A."/>
            <person name="Storesund J.E."/>
            <person name="Kallscheuer N."/>
            <person name="Luecker S."/>
            <person name="Lage O.M."/>
            <person name="Pohl T."/>
            <person name="Merkel B.J."/>
            <person name="Hornburger P."/>
            <person name="Mueller R.-W."/>
            <person name="Bruemmer F."/>
            <person name="Labrenz M."/>
            <person name="Spormann A.M."/>
            <person name="Op den Camp H."/>
            <person name="Overmann J."/>
            <person name="Amann R."/>
            <person name="Jetten M.S.M."/>
            <person name="Mascher T."/>
            <person name="Medema M.H."/>
            <person name="Devos D.P."/>
            <person name="Kaster A.-K."/>
            <person name="Ovreas L."/>
            <person name="Rohde M."/>
            <person name="Galperin M.Y."/>
            <person name="Jogler C."/>
        </authorList>
    </citation>
    <scope>NUCLEOTIDE SEQUENCE [LARGE SCALE GENOMIC DNA]</scope>
    <source>
        <strain evidence="3 4">Pan161</strain>
    </source>
</reference>
<feature type="transmembrane region" description="Helical" evidence="1">
    <location>
        <begin position="12"/>
        <end position="34"/>
    </location>
</feature>
<dbReference type="InterPro" id="IPR012902">
    <property type="entry name" value="N_methyl_site"/>
</dbReference>